<keyword evidence="9 11" id="KW-0472">Membrane</keyword>
<feature type="transmembrane region" description="Helical" evidence="12">
    <location>
        <begin position="284"/>
        <end position="303"/>
    </location>
</feature>
<dbReference type="CDD" id="cd13957">
    <property type="entry name" value="PT_UbiA_Cox10"/>
    <property type="match status" value="1"/>
</dbReference>
<dbReference type="GO" id="GO:0031966">
    <property type="term" value="C:mitochondrial membrane"/>
    <property type="evidence" value="ECO:0007669"/>
    <property type="project" value="UniProtKB-SubCell"/>
</dbReference>
<comment type="subcellular location">
    <subcellularLocation>
        <location evidence="1">Mitochondrion membrane</location>
        <topology evidence="1">Multi-pass membrane protein</topology>
    </subcellularLocation>
</comment>
<accession>A0A6I9IIE4</accession>
<keyword evidence="7 11" id="KW-0496">Mitochondrion</keyword>
<keyword evidence="8 11" id="KW-0350">Heme biosynthesis</keyword>
<dbReference type="NCBIfam" id="TIGR01473">
    <property type="entry name" value="cyoE_ctaB"/>
    <property type="match status" value="1"/>
</dbReference>
<keyword evidence="13" id="KW-1185">Reference proteome</keyword>
<dbReference type="InterPro" id="IPR006369">
    <property type="entry name" value="Protohaem_IX_farnesylTrfase"/>
</dbReference>
<keyword evidence="6 12" id="KW-1133">Transmembrane helix</keyword>
<organism evidence="13 14">
    <name type="scientific">Vicugna pacos</name>
    <name type="common">Alpaca</name>
    <name type="synonym">Lama pacos</name>
    <dbReference type="NCBI Taxonomy" id="30538"/>
    <lineage>
        <taxon>Eukaryota</taxon>
        <taxon>Metazoa</taxon>
        <taxon>Chordata</taxon>
        <taxon>Craniata</taxon>
        <taxon>Vertebrata</taxon>
        <taxon>Euteleostomi</taxon>
        <taxon>Mammalia</taxon>
        <taxon>Eutheria</taxon>
        <taxon>Laurasiatheria</taxon>
        <taxon>Artiodactyla</taxon>
        <taxon>Tylopoda</taxon>
        <taxon>Camelidae</taxon>
        <taxon>Vicugna</taxon>
    </lineage>
</organism>
<evidence type="ECO:0000256" key="6">
    <source>
        <dbReference type="ARBA" id="ARBA00022989"/>
    </source>
</evidence>
<dbReference type="PIRSF" id="PIRSF001773">
    <property type="entry name" value="COX10"/>
    <property type="match status" value="1"/>
</dbReference>
<feature type="transmembrane region" description="Helical" evidence="12">
    <location>
        <begin position="352"/>
        <end position="373"/>
    </location>
</feature>
<evidence type="ECO:0000256" key="7">
    <source>
        <dbReference type="ARBA" id="ARBA00023128"/>
    </source>
</evidence>
<evidence type="ECO:0000256" key="5">
    <source>
        <dbReference type="ARBA" id="ARBA00022946"/>
    </source>
</evidence>
<dbReference type="EC" id="2.5.1.-" evidence="11"/>
<evidence type="ECO:0000256" key="2">
    <source>
        <dbReference type="ARBA" id="ARBA00016335"/>
    </source>
</evidence>
<dbReference type="FunCoup" id="A0A6I9IIE4">
    <property type="interactions" value="2517"/>
</dbReference>
<protein>
    <recommendedName>
        <fullName evidence="2 11">Protoheme IX farnesyltransferase, mitochondrial</fullName>
        <ecNumber evidence="11">2.5.1.-</ecNumber>
    </recommendedName>
    <alternativeName>
        <fullName evidence="10 11">Heme O synthase</fullName>
    </alternativeName>
</protein>
<evidence type="ECO:0000256" key="3">
    <source>
        <dbReference type="ARBA" id="ARBA00022679"/>
    </source>
</evidence>
<dbReference type="HAMAP" id="MF_00154">
    <property type="entry name" value="CyoE_CtaB"/>
    <property type="match status" value="1"/>
</dbReference>
<keyword evidence="5" id="KW-0809">Transit peptide</keyword>
<dbReference type="InterPro" id="IPR016315">
    <property type="entry name" value="Protohaem_IX_farnesylTrfase_mt"/>
</dbReference>
<evidence type="ECO:0000256" key="1">
    <source>
        <dbReference type="ARBA" id="ARBA00004225"/>
    </source>
</evidence>
<evidence type="ECO:0000256" key="11">
    <source>
        <dbReference type="PIRNR" id="PIRNR001773"/>
    </source>
</evidence>
<evidence type="ECO:0000256" key="12">
    <source>
        <dbReference type="SAM" id="Phobius"/>
    </source>
</evidence>
<evidence type="ECO:0000256" key="10">
    <source>
        <dbReference type="ARBA" id="ARBA00030253"/>
    </source>
</evidence>
<evidence type="ECO:0000256" key="9">
    <source>
        <dbReference type="ARBA" id="ARBA00023136"/>
    </source>
</evidence>
<dbReference type="InParanoid" id="A0A6I9IIE4"/>
<dbReference type="GO" id="GO:0006784">
    <property type="term" value="P:heme A biosynthetic process"/>
    <property type="evidence" value="ECO:0007669"/>
    <property type="project" value="TreeGrafter"/>
</dbReference>
<name>A0A6I9IIE4_VICPA</name>
<proteinExistence type="inferred from homology"/>
<dbReference type="Proteomes" id="UP001652581">
    <property type="component" value="Chromosome 16"/>
</dbReference>
<evidence type="ECO:0000256" key="4">
    <source>
        <dbReference type="ARBA" id="ARBA00022692"/>
    </source>
</evidence>
<keyword evidence="3 11" id="KW-0808">Transferase</keyword>
<dbReference type="GO" id="GO:0008495">
    <property type="term" value="F:protoheme IX farnesyltransferase activity"/>
    <property type="evidence" value="ECO:0007669"/>
    <property type="project" value="UniProtKB-EC"/>
</dbReference>
<dbReference type="GeneID" id="102536286"/>
<dbReference type="KEGG" id="vpc:102536286"/>
<keyword evidence="4 12" id="KW-0812">Transmembrane</keyword>
<reference evidence="14" key="1">
    <citation type="submission" date="2025-08" db="UniProtKB">
        <authorList>
            <consortium name="RefSeq"/>
        </authorList>
    </citation>
    <scope>IDENTIFICATION</scope>
</reference>
<comment type="similarity">
    <text evidence="11">Belongs to the ubiA prenyltransferase family.</text>
</comment>
<comment type="function">
    <text evidence="11">Converts protoheme IX and farnesyl diphosphate to heme O.</text>
</comment>
<dbReference type="Gene3D" id="1.10.357.140">
    <property type="entry name" value="UbiA prenyltransferase"/>
    <property type="match status" value="1"/>
</dbReference>
<dbReference type="PANTHER" id="PTHR43448:SF2">
    <property type="entry name" value="PROTOHEME IX FARNESYLTRANSFERASE, MITOCHONDRIAL"/>
    <property type="match status" value="1"/>
</dbReference>
<dbReference type="InterPro" id="IPR000537">
    <property type="entry name" value="UbiA_prenyltransferase"/>
</dbReference>
<dbReference type="InterPro" id="IPR044878">
    <property type="entry name" value="UbiA_sf"/>
</dbReference>
<evidence type="ECO:0000313" key="13">
    <source>
        <dbReference type="Proteomes" id="UP001652581"/>
    </source>
</evidence>
<dbReference type="PANTHER" id="PTHR43448">
    <property type="entry name" value="PROTOHEME IX FARNESYLTRANSFERASE, MITOCHONDRIAL"/>
    <property type="match status" value="1"/>
</dbReference>
<dbReference type="CTD" id="1352"/>
<feature type="transmembrane region" description="Helical" evidence="12">
    <location>
        <begin position="258"/>
        <end position="277"/>
    </location>
</feature>
<dbReference type="RefSeq" id="XP_006213897.3">
    <property type="nucleotide sequence ID" value="XM_006213835.4"/>
</dbReference>
<dbReference type="PROSITE" id="PS00943">
    <property type="entry name" value="UBIA"/>
    <property type="match status" value="1"/>
</dbReference>
<dbReference type="GO" id="GO:0017004">
    <property type="term" value="P:cytochrome complex assembly"/>
    <property type="evidence" value="ECO:0007669"/>
    <property type="project" value="UniProtKB-ARBA"/>
</dbReference>
<gene>
    <name evidence="14" type="primary">COX10</name>
</gene>
<feature type="transmembrane region" description="Helical" evidence="12">
    <location>
        <begin position="309"/>
        <end position="331"/>
    </location>
</feature>
<sequence length="444" mass="48816">MAPSPHTLSARLLTGWGGGCVWYLERSAVWESPHRLARLLRSRSKQWIAFQHCTFLRRMYVTQLSRSLNQQAKPKPEPVAPPFLEKTALGEAKDEIYEMRPLSPPSLSVPRKPNEKELMELECTAVTEDSMAVGKETKEEKQWKEMKLSVDDLPGILARLSKIKLTALVVSTTSAGFALAPEPFAWPCFLLTTLGTGLASCAANSINQFFEVPFDSNMNRTKNRPLVRGQISPLLAVSFAACCAVPGVALLTWGVNPLTGALGVFNIFLYTCCYTPLKRVSIANTWVGAVVGAIPPVMGWTAATGSLDAGAFLLGGILYCWQFPHFNALSWGLREDYSRGGYCMMSVTHPALCRRVALRHCLALVALSAAAPALDVTTWTFPVIALPINLYISYLGFRFYRDADRKSSRKLFFCSLWHLPLLLLLMLSCKRPPAGSSGAGEPPS</sequence>
<dbReference type="InterPro" id="IPR030470">
    <property type="entry name" value="UbiA_prenylTrfase_CS"/>
</dbReference>
<evidence type="ECO:0000256" key="8">
    <source>
        <dbReference type="ARBA" id="ARBA00023133"/>
    </source>
</evidence>
<evidence type="ECO:0000313" key="14">
    <source>
        <dbReference type="RefSeq" id="XP_006213897.3"/>
    </source>
</evidence>
<dbReference type="Pfam" id="PF01040">
    <property type="entry name" value="UbiA"/>
    <property type="match status" value="1"/>
</dbReference>
<feature type="transmembrane region" description="Helical" evidence="12">
    <location>
        <begin position="379"/>
        <end position="399"/>
    </location>
</feature>
<dbReference type="AlphaFoldDB" id="A0A6I9IIE4"/>